<dbReference type="PANTHER" id="PTHR36852">
    <property type="entry name" value="PROTEIN GVPL 2"/>
    <property type="match status" value="1"/>
</dbReference>
<reference evidence="4 5" key="1">
    <citation type="submission" date="2018-08" db="EMBL/GenBank/DDBJ databases">
        <title>Genome sequence of Halobacillus trueperi KCTC 3686.</title>
        <authorList>
            <person name="Cho K.H."/>
            <person name="Kwak M.-J."/>
            <person name="Kim B.-Y."/>
            <person name="Chun J."/>
        </authorList>
    </citation>
    <scope>NUCLEOTIDE SEQUENCE [LARGE SCALE GENOMIC DNA]</scope>
    <source>
        <strain evidence="4 5">KCTC 3686</strain>
    </source>
</reference>
<evidence type="ECO:0000256" key="1">
    <source>
        <dbReference type="ARBA" id="ARBA00022987"/>
    </source>
</evidence>
<organism evidence="4 5">
    <name type="scientific">Halobacillus trueperi</name>
    <dbReference type="NCBI Taxonomy" id="156205"/>
    <lineage>
        <taxon>Bacteria</taxon>
        <taxon>Bacillati</taxon>
        <taxon>Bacillota</taxon>
        <taxon>Bacilli</taxon>
        <taxon>Bacillales</taxon>
        <taxon>Bacillaceae</taxon>
        <taxon>Halobacillus</taxon>
    </lineage>
</organism>
<name>A0A3E0JBE9_9BACI</name>
<evidence type="ECO:0000256" key="3">
    <source>
        <dbReference type="ARBA" id="ARBA00035643"/>
    </source>
</evidence>
<dbReference type="EMBL" id="QUAE01000003">
    <property type="protein sequence ID" value="REJ10232.1"/>
    <property type="molecule type" value="Genomic_DNA"/>
</dbReference>
<proteinExistence type="inferred from homology"/>
<dbReference type="PANTHER" id="PTHR36852:SF1">
    <property type="entry name" value="PROTEIN GVPL 2"/>
    <property type="match status" value="1"/>
</dbReference>
<evidence type="ECO:0000313" key="4">
    <source>
        <dbReference type="EMBL" id="REJ10232.1"/>
    </source>
</evidence>
<dbReference type="Proteomes" id="UP000256305">
    <property type="component" value="Unassembled WGS sequence"/>
</dbReference>
<evidence type="ECO:0000256" key="2">
    <source>
        <dbReference type="ARBA" id="ARBA00035108"/>
    </source>
</evidence>
<keyword evidence="5" id="KW-1185">Reference proteome</keyword>
<dbReference type="AlphaFoldDB" id="A0A3E0JBE9"/>
<accession>A0A3E0JBE9</accession>
<dbReference type="Pfam" id="PF06386">
    <property type="entry name" value="GvpL_GvpF"/>
    <property type="match status" value="1"/>
</dbReference>
<evidence type="ECO:0000313" key="5">
    <source>
        <dbReference type="Proteomes" id="UP000256305"/>
    </source>
</evidence>
<comment type="caution">
    <text evidence="4">The sequence shown here is derived from an EMBL/GenBank/DDBJ whole genome shotgun (WGS) entry which is preliminary data.</text>
</comment>
<comment type="subcellular location">
    <subcellularLocation>
        <location evidence="2">Gas vesicle</location>
    </subcellularLocation>
</comment>
<dbReference type="GO" id="GO:0031412">
    <property type="term" value="P:gas vesicle organization"/>
    <property type="evidence" value="ECO:0007669"/>
    <property type="project" value="InterPro"/>
</dbReference>
<protein>
    <submittedName>
        <fullName evidence="4">Gas vesicle protein GvpL</fullName>
    </submittedName>
</protein>
<dbReference type="RefSeq" id="WP_115822814.1">
    <property type="nucleotide sequence ID" value="NZ_QUAE01000003.1"/>
</dbReference>
<sequence>MERLLYLYGITLKEEVDSEAFSELTGIDGNGGLEVLDYGWCSAIVSRVEEDEFGEEALETNTKQMEWVQEKAYLHHEILISLKNALTLIPMKFCTLFQNEESLKKKMGAHEKEWMTLLEKLKGKEEWNIKIYNHSDRLKEQVADHHPEIQKKKEEISKMSKGMQYLQRKKLDQSIDQQVLQEQQKYVRQLHSEWEALCEDTAEKKVWNKNVTGKDADMCWNGAYLIDLEKVETFLKDITTANEQGEKAGWVIEVTGPWPPYHFSSISKSEVG</sequence>
<dbReference type="InterPro" id="IPR009430">
    <property type="entry name" value="GvpL/GvpF"/>
</dbReference>
<comment type="similarity">
    <text evidence="3">Belongs to the gas vesicle GvpF/GvpL family.</text>
</comment>
<gene>
    <name evidence="4" type="ORF">DYE48_05860</name>
</gene>
<keyword evidence="1" id="KW-0304">Gas vesicle</keyword>
<dbReference type="GO" id="GO:0031411">
    <property type="term" value="C:gas vesicle"/>
    <property type="evidence" value="ECO:0007669"/>
    <property type="project" value="UniProtKB-SubCell"/>
</dbReference>